<keyword evidence="2" id="KW-1185">Reference proteome</keyword>
<evidence type="ECO:0000313" key="2">
    <source>
        <dbReference type="Proteomes" id="UP001549321"/>
    </source>
</evidence>
<sequence length="73" mass="8024">MAKKPAARSEVVLFDVFYEDGTQRSNRRVPGEILGGLDGDEPARTEIEAQDRLIAEKSGIPAPAIDSLRRSKK</sequence>
<proteinExistence type="predicted"/>
<organism evidence="1 2">
    <name type="scientific">Kaistia defluvii</name>
    <dbReference type="NCBI Taxonomy" id="410841"/>
    <lineage>
        <taxon>Bacteria</taxon>
        <taxon>Pseudomonadati</taxon>
        <taxon>Pseudomonadota</taxon>
        <taxon>Alphaproteobacteria</taxon>
        <taxon>Hyphomicrobiales</taxon>
        <taxon>Kaistiaceae</taxon>
        <taxon>Kaistia</taxon>
    </lineage>
</organism>
<gene>
    <name evidence="1" type="ORF">ABIE08_001040</name>
</gene>
<accession>A0ABV2QVS5</accession>
<dbReference type="EMBL" id="JBEPSM010000001">
    <property type="protein sequence ID" value="MET4633127.1"/>
    <property type="molecule type" value="Genomic_DNA"/>
</dbReference>
<reference evidence="1 2" key="1">
    <citation type="submission" date="2024-06" db="EMBL/GenBank/DDBJ databases">
        <title>Sorghum-associated microbial communities from plants grown in Nebraska, USA.</title>
        <authorList>
            <person name="Schachtman D."/>
        </authorList>
    </citation>
    <scope>NUCLEOTIDE SEQUENCE [LARGE SCALE GENOMIC DNA]</scope>
    <source>
        <strain evidence="1 2">3207</strain>
    </source>
</reference>
<name>A0ABV2QVS5_9HYPH</name>
<dbReference type="Proteomes" id="UP001549321">
    <property type="component" value="Unassembled WGS sequence"/>
</dbReference>
<protein>
    <submittedName>
        <fullName evidence="1">Uncharacterized protein</fullName>
    </submittedName>
</protein>
<evidence type="ECO:0000313" key="1">
    <source>
        <dbReference type="EMBL" id="MET4633127.1"/>
    </source>
</evidence>
<dbReference type="RefSeq" id="WP_354549267.1">
    <property type="nucleotide sequence ID" value="NZ_JBEPSM010000001.1"/>
</dbReference>
<comment type="caution">
    <text evidence="1">The sequence shown here is derived from an EMBL/GenBank/DDBJ whole genome shotgun (WGS) entry which is preliminary data.</text>
</comment>